<name>A0A6P7FXZ3_DIAVI</name>
<keyword evidence="2" id="KW-0472">Membrane</keyword>
<protein>
    <submittedName>
        <fullName evidence="3">Uncharacterized protein LOC114333900</fullName>
    </submittedName>
</protein>
<reference evidence="3" key="1">
    <citation type="submission" date="2025-08" db="UniProtKB">
        <authorList>
            <consortium name="RefSeq"/>
        </authorList>
    </citation>
    <scope>IDENTIFICATION</scope>
    <source>
        <tissue evidence="3">Whole insect</tissue>
    </source>
</reference>
<feature type="compositionally biased region" description="Basic and acidic residues" evidence="1">
    <location>
        <begin position="88"/>
        <end position="102"/>
    </location>
</feature>
<dbReference type="AlphaFoldDB" id="A0A6P7FXZ3"/>
<keyword evidence="2" id="KW-0812">Transmembrane</keyword>
<proteinExistence type="predicted"/>
<keyword evidence="2" id="KW-1133">Transmembrane helix</keyword>
<feature type="compositionally biased region" description="Polar residues" evidence="1">
    <location>
        <begin position="103"/>
        <end position="113"/>
    </location>
</feature>
<dbReference type="InParanoid" id="A0A6P7FXZ3"/>
<evidence type="ECO:0000256" key="1">
    <source>
        <dbReference type="SAM" id="MobiDB-lite"/>
    </source>
</evidence>
<feature type="transmembrane region" description="Helical" evidence="2">
    <location>
        <begin position="33"/>
        <end position="57"/>
    </location>
</feature>
<accession>A0A6P7FXZ3</accession>
<evidence type="ECO:0000256" key="2">
    <source>
        <dbReference type="SAM" id="Phobius"/>
    </source>
</evidence>
<organism evidence="3">
    <name type="scientific">Diabrotica virgifera virgifera</name>
    <name type="common">western corn rootworm</name>
    <dbReference type="NCBI Taxonomy" id="50390"/>
    <lineage>
        <taxon>Eukaryota</taxon>
        <taxon>Metazoa</taxon>
        <taxon>Ecdysozoa</taxon>
        <taxon>Arthropoda</taxon>
        <taxon>Hexapoda</taxon>
        <taxon>Insecta</taxon>
        <taxon>Pterygota</taxon>
        <taxon>Neoptera</taxon>
        <taxon>Endopterygota</taxon>
        <taxon>Coleoptera</taxon>
        <taxon>Polyphaga</taxon>
        <taxon>Cucujiformia</taxon>
        <taxon>Chrysomeloidea</taxon>
        <taxon>Chrysomelidae</taxon>
        <taxon>Galerucinae</taxon>
        <taxon>Diabroticina</taxon>
        <taxon>Diabroticites</taxon>
        <taxon>Diabrotica</taxon>
    </lineage>
</organism>
<gene>
    <name evidence="3" type="primary">LOC114333900</name>
</gene>
<feature type="region of interest" description="Disordered" evidence="1">
    <location>
        <begin position="87"/>
        <end position="113"/>
    </location>
</feature>
<dbReference type="RefSeq" id="XP_028139697.1">
    <property type="nucleotide sequence ID" value="XM_028283896.1"/>
</dbReference>
<evidence type="ECO:0000313" key="3">
    <source>
        <dbReference type="RefSeq" id="XP_028139697.1"/>
    </source>
</evidence>
<sequence length="113" mass="12621">MGDSVTDKIKDILQDDLTTKSTDIPNITNSNDITTVIIFVISAIFVIALLFLIAIFIDCRQEKLKKLQSKPKKRLLKLKLPIPIIGHPGREDENSILDKMEQGESSQSSTNVI</sequence>